<protein>
    <submittedName>
        <fullName evidence="1">Uncharacterized protein</fullName>
    </submittedName>
</protein>
<dbReference type="Proteomes" id="UP000187046">
    <property type="component" value="Unassembled WGS sequence"/>
</dbReference>
<proteinExistence type="predicted"/>
<name>A0ABX3HY72_9BACI</name>
<dbReference type="SUPFAM" id="SSF52218">
    <property type="entry name" value="Flavoproteins"/>
    <property type="match status" value="1"/>
</dbReference>
<keyword evidence="2" id="KW-1185">Reference proteome</keyword>
<reference evidence="1 2" key="1">
    <citation type="submission" date="2016-12" db="EMBL/GenBank/DDBJ databases">
        <title>Bacillus phylogenomics.</title>
        <authorList>
            <person name="Dunlap C."/>
        </authorList>
    </citation>
    <scope>NUCLEOTIDE SEQUENCE [LARGE SCALE GENOMIC DNA]</scope>
    <source>
        <strain evidence="1 2">NRRL B-41327</strain>
    </source>
</reference>
<dbReference type="Gene3D" id="3.40.50.360">
    <property type="match status" value="1"/>
</dbReference>
<sequence>MKGKSVVCISTMKGPELYPLFLLNNSHKVLMKRAVLHFIGIKKVKIFELGHMESLKEGRVKS</sequence>
<organism evidence="1 2">
    <name type="scientific">Bacillus haynesii</name>
    <dbReference type="NCBI Taxonomy" id="1925021"/>
    <lineage>
        <taxon>Bacteria</taxon>
        <taxon>Bacillati</taxon>
        <taxon>Bacillota</taxon>
        <taxon>Bacilli</taxon>
        <taxon>Bacillales</taxon>
        <taxon>Bacillaceae</taxon>
        <taxon>Bacillus</taxon>
    </lineage>
</organism>
<dbReference type="EMBL" id="MRBL01000030">
    <property type="protein sequence ID" value="OMI24961.1"/>
    <property type="molecule type" value="Genomic_DNA"/>
</dbReference>
<gene>
    <name evidence="1" type="ORF">BTA31_20580</name>
</gene>
<dbReference type="InterPro" id="IPR029039">
    <property type="entry name" value="Flavoprotein-like_sf"/>
</dbReference>
<evidence type="ECO:0000313" key="1">
    <source>
        <dbReference type="EMBL" id="OMI24961.1"/>
    </source>
</evidence>
<evidence type="ECO:0000313" key="2">
    <source>
        <dbReference type="Proteomes" id="UP000187046"/>
    </source>
</evidence>
<accession>A0ABX3HY72</accession>
<comment type="caution">
    <text evidence="1">The sequence shown here is derived from an EMBL/GenBank/DDBJ whole genome shotgun (WGS) entry which is preliminary data.</text>
</comment>